<evidence type="ECO:0000256" key="3">
    <source>
        <dbReference type="ARBA" id="ARBA00022617"/>
    </source>
</evidence>
<name>A0A9E7FTM4_9LILI</name>
<evidence type="ECO:0000256" key="1">
    <source>
        <dbReference type="ARBA" id="ARBA00004167"/>
    </source>
</evidence>
<evidence type="ECO:0000256" key="9">
    <source>
        <dbReference type="ARBA" id="ARBA00023033"/>
    </source>
</evidence>
<keyword evidence="13" id="KW-1185">Reference proteome</keyword>
<dbReference type="Gene3D" id="1.10.630.10">
    <property type="entry name" value="Cytochrome P450"/>
    <property type="match status" value="2"/>
</dbReference>
<dbReference type="PANTHER" id="PTHR24282">
    <property type="entry name" value="CYTOCHROME P450 FAMILY MEMBER"/>
    <property type="match status" value="1"/>
</dbReference>
<accession>A0A9E7FTM4</accession>
<keyword evidence="4" id="KW-0812">Transmembrane</keyword>
<dbReference type="InterPro" id="IPR002401">
    <property type="entry name" value="Cyt_P450_E_grp-I"/>
</dbReference>
<sequence>MDPELVREILSNKFGHFERITLSPLGRDLATGLLSYNGGKWAKHRRILNPAFHVEKLKRMLPAISASSGDLVGRWETLVGQEGSCELDVLSEFQYFAGDVISRAAFGSNYEEGRRIFQLQLELAQLVVQAIHSAFLPTPTNNRIKAINKEIRSLLRGIIKKREDAMKTGEAGSEDLLGLLMESNIKHFQEHGNKNAGMTIDEVVEECKLFYFAGQETTAVLLTWTMVVLSMHPEWQARAREEVLRVLGKDKPEFDGLNRLKIVTMILYEVLRLYPPLLLFQRRTYKTVEIGNVSYPPGTLLAVPVIFLHHDRILWGEDASEFKPERFAEGIAKASRDRVAFFPFGGGPRVCIGQNFALLEAKMGLSSILQRFWFELSPSYAHAPRSAVTLRPQHVERVWSLGLRVAWLLLLACAVWALNHAWWRPRRQDRLLRAQGLQGTPYRFLRGDLKEDKRRLEEALSKPMPSPTTSSLAFFTWIGPVPRVMIMDPELVREILSNKFGHFERATLSPLGRDLVTGLLSYNGGKWAKHRRILNPAFHVEKLKRMLPAISASCGDLVSRWENLVGQEGSCELDVWPEFQYFTGDVISRAAFGSNYEEGRRIFQLQLELAQLVVQGIHSAYLPGYRFLPTPMNNRIKAINKEVRSLLRGIIEKREEAMRTGEASSEDLLGLLMESNIKHFQEHGNKNAGMTIDEVVEECKLFYFAGQETTAILLTWTLVVLSMHPEWQARAREEVLRVLGKDKPEFDGLNRLKIVTMILYEVLRLYPPLLLVQRRTYKTVEIGNVSYPPGTLLTVPIIFLHHDQILWGEDASEFKPERFAEGIAKASRDRVAFFPFGGGPRVCIGQNFALLEAKMGLSSILQRFWFELSPSYAHAPRSAVTLRPQHGAQLRLHKLGVVS</sequence>
<dbReference type="InterPro" id="IPR050665">
    <property type="entry name" value="Cytochrome_P450_Monooxygen"/>
</dbReference>
<comment type="cofactor">
    <cofactor evidence="11">
        <name>heme</name>
        <dbReference type="ChEBI" id="CHEBI:30413"/>
    </cofactor>
</comment>
<protein>
    <submittedName>
        <fullName evidence="12">Secologanin synthase</fullName>
    </submittedName>
</protein>
<dbReference type="AlphaFoldDB" id="A0A9E7FTM4"/>
<proteinExistence type="inferred from homology"/>
<feature type="binding site" description="axial binding residue" evidence="11">
    <location>
        <position position="843"/>
    </location>
    <ligand>
        <name>heme</name>
        <dbReference type="ChEBI" id="CHEBI:30413"/>
    </ligand>
    <ligandPart>
        <name>Fe</name>
        <dbReference type="ChEBI" id="CHEBI:18248"/>
    </ligandPart>
</feature>
<gene>
    <name evidence="12" type="ORF">MUK42_37472</name>
</gene>
<evidence type="ECO:0000256" key="10">
    <source>
        <dbReference type="ARBA" id="ARBA00023136"/>
    </source>
</evidence>
<evidence type="ECO:0000256" key="7">
    <source>
        <dbReference type="ARBA" id="ARBA00023002"/>
    </source>
</evidence>
<reference evidence="12" key="1">
    <citation type="submission" date="2022-05" db="EMBL/GenBank/DDBJ databases">
        <title>The Musa troglodytarum L. genome provides insights into the mechanism of non-climacteric behaviour and enrichment of carotenoids.</title>
        <authorList>
            <person name="Wang J."/>
        </authorList>
    </citation>
    <scope>NUCLEOTIDE SEQUENCE</scope>
    <source>
        <tissue evidence="12">Leaf</tissue>
    </source>
</reference>
<dbReference type="PRINTS" id="PR00385">
    <property type="entry name" value="P450"/>
</dbReference>
<keyword evidence="7" id="KW-0560">Oxidoreductase</keyword>
<evidence type="ECO:0000256" key="6">
    <source>
        <dbReference type="ARBA" id="ARBA00022989"/>
    </source>
</evidence>
<dbReference type="GO" id="GO:0005506">
    <property type="term" value="F:iron ion binding"/>
    <property type="evidence" value="ECO:0007669"/>
    <property type="project" value="InterPro"/>
</dbReference>
<keyword evidence="10" id="KW-0472">Membrane</keyword>
<evidence type="ECO:0000256" key="8">
    <source>
        <dbReference type="ARBA" id="ARBA00023004"/>
    </source>
</evidence>
<evidence type="ECO:0000313" key="12">
    <source>
        <dbReference type="EMBL" id="URD99762.1"/>
    </source>
</evidence>
<keyword evidence="8 11" id="KW-0408">Iron</keyword>
<keyword evidence="5 11" id="KW-0479">Metal-binding</keyword>
<dbReference type="InterPro" id="IPR001128">
    <property type="entry name" value="Cyt_P450"/>
</dbReference>
<dbReference type="Pfam" id="PF00067">
    <property type="entry name" value="p450"/>
    <property type="match status" value="2"/>
</dbReference>
<dbReference type="SUPFAM" id="SSF48264">
    <property type="entry name" value="Cytochrome P450"/>
    <property type="match status" value="2"/>
</dbReference>
<dbReference type="InterPro" id="IPR036396">
    <property type="entry name" value="Cyt_P450_sf"/>
</dbReference>
<dbReference type="GO" id="GO:0008202">
    <property type="term" value="P:steroid metabolic process"/>
    <property type="evidence" value="ECO:0007669"/>
    <property type="project" value="UniProtKB-ARBA"/>
</dbReference>
<dbReference type="Proteomes" id="UP001055439">
    <property type="component" value="Chromosome 4"/>
</dbReference>
<evidence type="ECO:0000256" key="5">
    <source>
        <dbReference type="ARBA" id="ARBA00022723"/>
    </source>
</evidence>
<evidence type="ECO:0000313" key="13">
    <source>
        <dbReference type="Proteomes" id="UP001055439"/>
    </source>
</evidence>
<dbReference type="PRINTS" id="PR00463">
    <property type="entry name" value="EP450I"/>
</dbReference>
<dbReference type="GO" id="GO:0016020">
    <property type="term" value="C:membrane"/>
    <property type="evidence" value="ECO:0007669"/>
    <property type="project" value="UniProtKB-SubCell"/>
</dbReference>
<keyword evidence="9" id="KW-0503">Monooxygenase</keyword>
<dbReference type="GO" id="GO:0016705">
    <property type="term" value="F:oxidoreductase activity, acting on paired donors, with incorporation or reduction of molecular oxygen"/>
    <property type="evidence" value="ECO:0007669"/>
    <property type="project" value="InterPro"/>
</dbReference>
<dbReference type="OrthoDB" id="1470350at2759"/>
<dbReference type="FunFam" id="1.10.630.10:FF:000029">
    <property type="entry name" value="Cytochrome P450 734A1"/>
    <property type="match status" value="2"/>
</dbReference>
<dbReference type="PANTHER" id="PTHR24282:SF255">
    <property type="entry name" value="CYTOCHROME P450 72A11-RELATED"/>
    <property type="match status" value="1"/>
</dbReference>
<comment type="similarity">
    <text evidence="2">Belongs to the cytochrome P450 family.</text>
</comment>
<dbReference type="EMBL" id="CP097506">
    <property type="protein sequence ID" value="URD99762.1"/>
    <property type="molecule type" value="Genomic_DNA"/>
</dbReference>
<dbReference type="GO" id="GO:0004497">
    <property type="term" value="F:monooxygenase activity"/>
    <property type="evidence" value="ECO:0007669"/>
    <property type="project" value="UniProtKB-KW"/>
</dbReference>
<evidence type="ECO:0000256" key="11">
    <source>
        <dbReference type="PIRSR" id="PIRSR602401-1"/>
    </source>
</evidence>
<keyword evidence="6" id="KW-1133">Transmembrane helix</keyword>
<comment type="subcellular location">
    <subcellularLocation>
        <location evidence="1">Membrane</location>
        <topology evidence="1">Single-pass membrane protein</topology>
    </subcellularLocation>
</comment>
<evidence type="ECO:0000256" key="2">
    <source>
        <dbReference type="ARBA" id="ARBA00010617"/>
    </source>
</evidence>
<dbReference type="PROSITE" id="PS00086">
    <property type="entry name" value="CYTOCHROME_P450"/>
    <property type="match status" value="2"/>
</dbReference>
<dbReference type="GO" id="GO:0020037">
    <property type="term" value="F:heme binding"/>
    <property type="evidence" value="ECO:0007669"/>
    <property type="project" value="InterPro"/>
</dbReference>
<organism evidence="12 13">
    <name type="scientific">Musa troglodytarum</name>
    <name type="common">fe'i banana</name>
    <dbReference type="NCBI Taxonomy" id="320322"/>
    <lineage>
        <taxon>Eukaryota</taxon>
        <taxon>Viridiplantae</taxon>
        <taxon>Streptophyta</taxon>
        <taxon>Embryophyta</taxon>
        <taxon>Tracheophyta</taxon>
        <taxon>Spermatophyta</taxon>
        <taxon>Magnoliopsida</taxon>
        <taxon>Liliopsida</taxon>
        <taxon>Zingiberales</taxon>
        <taxon>Musaceae</taxon>
        <taxon>Musa</taxon>
    </lineage>
</organism>
<evidence type="ECO:0000256" key="4">
    <source>
        <dbReference type="ARBA" id="ARBA00022692"/>
    </source>
</evidence>
<keyword evidence="3 11" id="KW-0349">Heme</keyword>
<dbReference type="InterPro" id="IPR017972">
    <property type="entry name" value="Cyt_P450_CS"/>
</dbReference>